<comment type="caution">
    <text evidence="2">The sequence shown here is derived from an EMBL/GenBank/DDBJ whole genome shotgun (WGS) entry which is preliminary data.</text>
</comment>
<dbReference type="Gramene" id="TVU11833">
    <property type="protein sequence ID" value="TVU11833"/>
    <property type="gene ID" value="EJB05_45439"/>
</dbReference>
<organism evidence="2 3">
    <name type="scientific">Eragrostis curvula</name>
    <name type="common">weeping love grass</name>
    <dbReference type="NCBI Taxonomy" id="38414"/>
    <lineage>
        <taxon>Eukaryota</taxon>
        <taxon>Viridiplantae</taxon>
        <taxon>Streptophyta</taxon>
        <taxon>Embryophyta</taxon>
        <taxon>Tracheophyta</taxon>
        <taxon>Spermatophyta</taxon>
        <taxon>Magnoliopsida</taxon>
        <taxon>Liliopsida</taxon>
        <taxon>Poales</taxon>
        <taxon>Poaceae</taxon>
        <taxon>PACMAD clade</taxon>
        <taxon>Chloridoideae</taxon>
        <taxon>Eragrostideae</taxon>
        <taxon>Eragrostidinae</taxon>
        <taxon>Eragrostis</taxon>
    </lineage>
</organism>
<dbReference type="PANTHER" id="PTHR35547">
    <property type="entry name" value="OS06G0249350 PROTEIN-RELATED"/>
    <property type="match status" value="1"/>
</dbReference>
<dbReference type="Proteomes" id="UP000324897">
    <property type="component" value="Chromosome 3"/>
</dbReference>
<evidence type="ECO:0000256" key="1">
    <source>
        <dbReference type="SAM" id="SignalP"/>
    </source>
</evidence>
<reference evidence="2 3" key="1">
    <citation type="journal article" date="2019" name="Sci. Rep.">
        <title>A high-quality genome of Eragrostis curvula grass provides insights into Poaceae evolution and supports new strategies to enhance forage quality.</title>
        <authorList>
            <person name="Carballo J."/>
            <person name="Santos B.A.C.M."/>
            <person name="Zappacosta D."/>
            <person name="Garbus I."/>
            <person name="Selva J.P."/>
            <person name="Gallo C.A."/>
            <person name="Diaz A."/>
            <person name="Albertini E."/>
            <person name="Caccamo M."/>
            <person name="Echenique V."/>
        </authorList>
    </citation>
    <scope>NUCLEOTIDE SEQUENCE [LARGE SCALE GENOMIC DNA]</scope>
    <source>
        <strain evidence="3">cv. Victoria</strain>
        <tissue evidence="2">Leaf</tissue>
    </source>
</reference>
<dbReference type="OrthoDB" id="690519at2759"/>
<evidence type="ECO:0000313" key="2">
    <source>
        <dbReference type="EMBL" id="TVU11833.1"/>
    </source>
</evidence>
<sequence>MTVSKKFVQAVMLTAIVMAFVVASSSARPLGADGWSAGESIVSGEHILQLLRRLYLQQLGAGPSCQTNSSNGHVMYEGIDSINRDGSNFCRTTKLFKNVDHQNSKSTKPTNVGNTTYEWKLHFGDRCGLKQEINKITSSIAGQQKEY</sequence>
<feature type="non-terminal residue" evidence="2">
    <location>
        <position position="1"/>
    </location>
</feature>
<feature type="non-terminal residue" evidence="2">
    <location>
        <position position="147"/>
    </location>
</feature>
<accession>A0A5J9TK86</accession>
<dbReference type="PANTHER" id="PTHR35547:SF9">
    <property type="match status" value="1"/>
</dbReference>
<name>A0A5J9TK86_9POAL</name>
<gene>
    <name evidence="2" type="ORF">EJB05_45439</name>
</gene>
<dbReference type="AlphaFoldDB" id="A0A5J9TK86"/>
<keyword evidence="1" id="KW-0732">Signal</keyword>
<feature type="chain" id="PRO_5023854041" evidence="1">
    <location>
        <begin position="28"/>
        <end position="147"/>
    </location>
</feature>
<proteinExistence type="predicted"/>
<dbReference type="EMBL" id="RWGY01000039">
    <property type="protein sequence ID" value="TVU11833.1"/>
    <property type="molecule type" value="Genomic_DNA"/>
</dbReference>
<keyword evidence="3" id="KW-1185">Reference proteome</keyword>
<protein>
    <submittedName>
        <fullName evidence="2">Uncharacterized protein</fullName>
    </submittedName>
</protein>
<evidence type="ECO:0000313" key="3">
    <source>
        <dbReference type="Proteomes" id="UP000324897"/>
    </source>
</evidence>
<feature type="signal peptide" evidence="1">
    <location>
        <begin position="1"/>
        <end position="27"/>
    </location>
</feature>